<dbReference type="GeneID" id="14882474"/>
<dbReference type="EMBL" id="KB207268">
    <property type="protein sequence ID" value="ELP83533.1"/>
    <property type="molecule type" value="Genomic_DNA"/>
</dbReference>
<dbReference type="Proteomes" id="UP000014680">
    <property type="component" value="Unassembled WGS sequence"/>
</dbReference>
<keyword evidence="2" id="KW-1185">Reference proteome</keyword>
<dbReference type="RefSeq" id="XP_004182879.1">
    <property type="nucleotide sequence ID" value="XM_004182831.1"/>
</dbReference>
<proteinExistence type="predicted"/>
<name>A0A0A1TW72_ENTIV</name>
<dbReference type="AlphaFoldDB" id="A0A0A1TW72"/>
<dbReference type="VEuPathDB" id="AmoebaDB:EIN_378380"/>
<dbReference type="KEGG" id="eiv:EIN_378380"/>
<protein>
    <submittedName>
        <fullName evidence="1">Uncharacterized protein</fullName>
    </submittedName>
</protein>
<evidence type="ECO:0000313" key="1">
    <source>
        <dbReference type="EMBL" id="ELP83533.1"/>
    </source>
</evidence>
<organism evidence="1 2">
    <name type="scientific">Entamoeba invadens IP1</name>
    <dbReference type="NCBI Taxonomy" id="370355"/>
    <lineage>
        <taxon>Eukaryota</taxon>
        <taxon>Amoebozoa</taxon>
        <taxon>Evosea</taxon>
        <taxon>Archamoebae</taxon>
        <taxon>Mastigamoebida</taxon>
        <taxon>Entamoebidae</taxon>
        <taxon>Entamoeba</taxon>
    </lineage>
</organism>
<sequence length="155" mass="17449">MFGPTLSNGQYTFNSFAEPLTPRGSTQPSLFAPQPVYPQTPIKPQAQQSFFNFGAPQQTSLFQTQPQQIQTTNVPPSYLFSDMLESSGTFFFNAIDYTVQGSRKAVYADTVKYDPQKGSIVYKGINAMQQYTNTTPLELRARDYAMSNNQRPYLN</sequence>
<accession>A0A0A1TW72</accession>
<evidence type="ECO:0000313" key="2">
    <source>
        <dbReference type="Proteomes" id="UP000014680"/>
    </source>
</evidence>
<reference evidence="1 2" key="1">
    <citation type="submission" date="2012-10" db="EMBL/GenBank/DDBJ databases">
        <authorList>
            <person name="Zafar N."/>
            <person name="Inman J."/>
            <person name="Hall N."/>
            <person name="Lorenzi H."/>
            <person name="Caler E."/>
        </authorList>
    </citation>
    <scope>NUCLEOTIDE SEQUENCE [LARGE SCALE GENOMIC DNA]</scope>
    <source>
        <strain evidence="1 2">IP1</strain>
    </source>
</reference>
<gene>
    <name evidence="1" type="ORF">EIN_378380</name>
</gene>